<evidence type="ECO:0000259" key="1">
    <source>
        <dbReference type="PROSITE" id="PS50181"/>
    </source>
</evidence>
<dbReference type="Gene3D" id="1.20.1280.50">
    <property type="match status" value="1"/>
</dbReference>
<dbReference type="InterPro" id="IPR017451">
    <property type="entry name" value="F-box-assoc_interact_dom"/>
</dbReference>
<keyword evidence="3" id="KW-1185">Reference proteome</keyword>
<proteinExistence type="predicted"/>
<dbReference type="InterPro" id="IPR001810">
    <property type="entry name" value="F-box_dom"/>
</dbReference>
<dbReference type="Proteomes" id="UP000250235">
    <property type="component" value="Unassembled WGS sequence"/>
</dbReference>
<sequence length="406" mass="45726">ILNQNMCRISSFLVNLPSEILINILSRLPIQTILSCKCVNKQLLCLLSTPEFAASHLPLSTTGLLILHHCKYKKTSCQVFEFEDELGLQNSNLHSSAVRKFDLSVSMGLPNYCLGVAGSVDGLLCLHESGYRGYDALYICNPMTREYIALPRIEDNPENSEIFEYIFEYGFGVSKISGQYKVVRYVHFHSDDSEEGPCSAIRYFECLVYTVGTRSWRKVQPGAPFFSLFLNGNLHGCVLDSLRSAVKSIYCFDLESESFKPFPHIPPAQDGAPVAGNLGILDDCLCFLEKRSADEGICALWVMKEYGVDKSWTEILVISEVEDFQFFIDDTVIIYPIKAFENGELLLSWNNVNPFYLNSVTKTYRYLGLGIQNEQCSTCEDEAIPHRLSLLSLKNFDGEKVLSFSS</sequence>
<dbReference type="PROSITE" id="PS50181">
    <property type="entry name" value="FBOX"/>
    <property type="match status" value="1"/>
</dbReference>
<dbReference type="NCBIfam" id="TIGR01640">
    <property type="entry name" value="F_box_assoc_1"/>
    <property type="match status" value="1"/>
</dbReference>
<dbReference type="InterPro" id="IPR036047">
    <property type="entry name" value="F-box-like_dom_sf"/>
</dbReference>
<reference evidence="2 3" key="1">
    <citation type="journal article" date="2015" name="Proc. Natl. Acad. Sci. U.S.A.">
        <title>The resurrection genome of Boea hygrometrica: A blueprint for survival of dehydration.</title>
        <authorList>
            <person name="Xiao L."/>
            <person name="Yang G."/>
            <person name="Zhang L."/>
            <person name="Yang X."/>
            <person name="Zhao S."/>
            <person name="Ji Z."/>
            <person name="Zhou Q."/>
            <person name="Hu M."/>
            <person name="Wang Y."/>
            <person name="Chen M."/>
            <person name="Xu Y."/>
            <person name="Jin H."/>
            <person name="Xiao X."/>
            <person name="Hu G."/>
            <person name="Bao F."/>
            <person name="Hu Y."/>
            <person name="Wan P."/>
            <person name="Li L."/>
            <person name="Deng X."/>
            <person name="Kuang T."/>
            <person name="Xiang C."/>
            <person name="Zhu J.K."/>
            <person name="Oliver M.J."/>
            <person name="He Y."/>
        </authorList>
    </citation>
    <scope>NUCLEOTIDE SEQUENCE [LARGE SCALE GENOMIC DNA]</scope>
    <source>
        <strain evidence="3">cv. XS01</strain>
    </source>
</reference>
<dbReference type="PANTHER" id="PTHR31672:SF13">
    <property type="entry name" value="F-BOX PROTEIN CPR30-LIKE"/>
    <property type="match status" value="1"/>
</dbReference>
<evidence type="ECO:0000313" key="2">
    <source>
        <dbReference type="EMBL" id="KZV26929.1"/>
    </source>
</evidence>
<dbReference type="SUPFAM" id="SSF81383">
    <property type="entry name" value="F-box domain"/>
    <property type="match status" value="1"/>
</dbReference>
<dbReference type="EMBL" id="KV010772">
    <property type="protein sequence ID" value="KZV26929.1"/>
    <property type="molecule type" value="Genomic_DNA"/>
</dbReference>
<organism evidence="2 3">
    <name type="scientific">Dorcoceras hygrometricum</name>
    <dbReference type="NCBI Taxonomy" id="472368"/>
    <lineage>
        <taxon>Eukaryota</taxon>
        <taxon>Viridiplantae</taxon>
        <taxon>Streptophyta</taxon>
        <taxon>Embryophyta</taxon>
        <taxon>Tracheophyta</taxon>
        <taxon>Spermatophyta</taxon>
        <taxon>Magnoliopsida</taxon>
        <taxon>eudicotyledons</taxon>
        <taxon>Gunneridae</taxon>
        <taxon>Pentapetalae</taxon>
        <taxon>asterids</taxon>
        <taxon>lamiids</taxon>
        <taxon>Lamiales</taxon>
        <taxon>Gesneriaceae</taxon>
        <taxon>Didymocarpoideae</taxon>
        <taxon>Trichosporeae</taxon>
        <taxon>Loxocarpinae</taxon>
        <taxon>Dorcoceras</taxon>
    </lineage>
</organism>
<dbReference type="PANTHER" id="PTHR31672">
    <property type="entry name" value="BNACNNG10540D PROTEIN"/>
    <property type="match status" value="1"/>
</dbReference>
<evidence type="ECO:0000313" key="3">
    <source>
        <dbReference type="Proteomes" id="UP000250235"/>
    </source>
</evidence>
<dbReference type="InterPro" id="IPR006527">
    <property type="entry name" value="F-box-assoc_dom_typ1"/>
</dbReference>
<accession>A0A2Z7B5E2</accession>
<protein>
    <submittedName>
        <fullName evidence="2">F-box protein-like</fullName>
    </submittedName>
</protein>
<dbReference type="AlphaFoldDB" id="A0A2Z7B5E2"/>
<dbReference type="SMART" id="SM00256">
    <property type="entry name" value="FBOX"/>
    <property type="match status" value="1"/>
</dbReference>
<dbReference type="OrthoDB" id="610337at2759"/>
<gene>
    <name evidence="2" type="ORF">F511_40852</name>
</gene>
<dbReference type="Pfam" id="PF00646">
    <property type="entry name" value="F-box"/>
    <property type="match status" value="1"/>
</dbReference>
<name>A0A2Z7B5E2_9LAMI</name>
<dbReference type="InterPro" id="IPR050796">
    <property type="entry name" value="SCF_F-box_component"/>
</dbReference>
<dbReference type="Pfam" id="PF07734">
    <property type="entry name" value="FBA_1"/>
    <property type="match status" value="1"/>
</dbReference>
<feature type="domain" description="F-box" evidence="1">
    <location>
        <begin position="10"/>
        <end position="57"/>
    </location>
</feature>
<feature type="non-terminal residue" evidence="2">
    <location>
        <position position="1"/>
    </location>
</feature>